<gene>
    <name evidence="5" type="ORF">A3Q56_03426</name>
</gene>
<protein>
    <recommendedName>
        <fullName evidence="4">RING-type domain-containing protein</fullName>
    </recommendedName>
</protein>
<dbReference type="PANTHER" id="PTHR24007">
    <property type="entry name" value="BRCA1-ASSOCIATED PROTEIN"/>
    <property type="match status" value="1"/>
</dbReference>
<organism evidence="5 6">
    <name type="scientific">Intoshia linei</name>
    <dbReference type="NCBI Taxonomy" id="1819745"/>
    <lineage>
        <taxon>Eukaryota</taxon>
        <taxon>Metazoa</taxon>
        <taxon>Spiralia</taxon>
        <taxon>Lophotrochozoa</taxon>
        <taxon>Mesozoa</taxon>
        <taxon>Orthonectida</taxon>
        <taxon>Rhopaluridae</taxon>
        <taxon>Intoshia</taxon>
    </lineage>
</organism>
<dbReference type="InterPro" id="IPR013083">
    <property type="entry name" value="Znf_RING/FYVE/PHD"/>
</dbReference>
<dbReference type="GO" id="GO:0005737">
    <property type="term" value="C:cytoplasm"/>
    <property type="evidence" value="ECO:0007669"/>
    <property type="project" value="TreeGrafter"/>
</dbReference>
<dbReference type="GO" id="GO:0061630">
    <property type="term" value="F:ubiquitin protein ligase activity"/>
    <property type="evidence" value="ECO:0007669"/>
    <property type="project" value="TreeGrafter"/>
</dbReference>
<dbReference type="InterPro" id="IPR001841">
    <property type="entry name" value="Znf_RING"/>
</dbReference>
<comment type="caution">
    <text evidence="5">The sequence shown here is derived from an EMBL/GenBank/DDBJ whole genome shotgun (WGS) entry which is preliminary data.</text>
</comment>
<evidence type="ECO:0000256" key="1">
    <source>
        <dbReference type="ARBA" id="ARBA00022771"/>
    </source>
</evidence>
<keyword evidence="1 3" id="KW-0863">Zinc-finger</keyword>
<dbReference type="Pfam" id="PF13639">
    <property type="entry name" value="zf-RING_2"/>
    <property type="match status" value="1"/>
</dbReference>
<dbReference type="Pfam" id="PF07576">
    <property type="entry name" value="BRAP2"/>
    <property type="match status" value="1"/>
</dbReference>
<sequence length="181" mass="21180">MGFKDSKTPKTIPFSFGNPNVLITKGLIHYYKDEKDADLSKLENIKTLCMIEIPTTFTIHNLLYFLRCENNHIESVTVLSDSLPESYMVLLTFENVKYMKSFYKKNNTQDLNGFIVAKCQLIFISKIDIYRKSDESQSLLNFVEFPTCPVCLEKWKNDTILRIICNHTFHSNCLRKWKDLT</sequence>
<dbReference type="OrthoDB" id="273556at2759"/>
<dbReference type="InterPro" id="IPR011422">
    <property type="entry name" value="BRAP2/ETP1_RRM"/>
</dbReference>
<dbReference type="AlphaFoldDB" id="A0A177B3I1"/>
<dbReference type="GO" id="GO:0007265">
    <property type="term" value="P:Ras protein signal transduction"/>
    <property type="evidence" value="ECO:0007669"/>
    <property type="project" value="TreeGrafter"/>
</dbReference>
<dbReference type="Gene3D" id="3.30.40.10">
    <property type="entry name" value="Zinc/RING finger domain, C3HC4 (zinc finger)"/>
    <property type="match status" value="1"/>
</dbReference>
<dbReference type="GO" id="GO:0008270">
    <property type="term" value="F:zinc ion binding"/>
    <property type="evidence" value="ECO:0007669"/>
    <property type="project" value="UniProtKB-KW"/>
</dbReference>
<dbReference type="GO" id="GO:0016567">
    <property type="term" value="P:protein ubiquitination"/>
    <property type="evidence" value="ECO:0007669"/>
    <property type="project" value="TreeGrafter"/>
</dbReference>
<dbReference type="Proteomes" id="UP000078046">
    <property type="component" value="Unassembled WGS sequence"/>
</dbReference>
<name>A0A177B3I1_9BILA</name>
<evidence type="ECO:0000256" key="2">
    <source>
        <dbReference type="ARBA" id="ARBA00022833"/>
    </source>
</evidence>
<evidence type="ECO:0000313" key="5">
    <source>
        <dbReference type="EMBL" id="OAF68835.1"/>
    </source>
</evidence>
<keyword evidence="1 3" id="KW-0479">Metal-binding</keyword>
<dbReference type="SUPFAM" id="SSF57850">
    <property type="entry name" value="RING/U-box"/>
    <property type="match status" value="1"/>
</dbReference>
<dbReference type="PANTHER" id="PTHR24007:SF7">
    <property type="entry name" value="BRCA1-ASSOCIATED PROTEIN"/>
    <property type="match status" value="1"/>
</dbReference>
<proteinExistence type="predicted"/>
<dbReference type="PROSITE" id="PS50089">
    <property type="entry name" value="ZF_RING_2"/>
    <property type="match status" value="1"/>
</dbReference>
<keyword evidence="6" id="KW-1185">Reference proteome</keyword>
<evidence type="ECO:0000313" key="6">
    <source>
        <dbReference type="Proteomes" id="UP000078046"/>
    </source>
</evidence>
<keyword evidence="2" id="KW-0862">Zinc</keyword>
<feature type="domain" description="RING-type" evidence="4">
    <location>
        <begin position="148"/>
        <end position="181"/>
    </location>
</feature>
<evidence type="ECO:0000256" key="3">
    <source>
        <dbReference type="PROSITE-ProRule" id="PRU00175"/>
    </source>
</evidence>
<dbReference type="EMBL" id="LWCA01000380">
    <property type="protein sequence ID" value="OAF68835.1"/>
    <property type="molecule type" value="Genomic_DNA"/>
</dbReference>
<reference evidence="5 6" key="1">
    <citation type="submission" date="2016-04" db="EMBL/GenBank/DDBJ databases">
        <title>The genome of Intoshia linei affirms orthonectids as highly simplified spiralians.</title>
        <authorList>
            <person name="Mikhailov K.V."/>
            <person name="Slusarev G.S."/>
            <person name="Nikitin M.A."/>
            <person name="Logacheva M.D."/>
            <person name="Penin A."/>
            <person name="Aleoshin V."/>
            <person name="Panchin Y.V."/>
        </authorList>
    </citation>
    <scope>NUCLEOTIDE SEQUENCE [LARGE SCALE GENOMIC DNA]</scope>
    <source>
        <strain evidence="5">Intl2013</strain>
        <tissue evidence="5">Whole animal</tissue>
    </source>
</reference>
<accession>A0A177B3I1</accession>
<evidence type="ECO:0000259" key="4">
    <source>
        <dbReference type="PROSITE" id="PS50089"/>
    </source>
</evidence>